<reference evidence="1" key="1">
    <citation type="submission" date="2021-02" db="EMBL/GenBank/DDBJ databases">
        <authorList>
            <person name="Dougan E. K."/>
            <person name="Rhodes N."/>
            <person name="Thang M."/>
            <person name="Chan C."/>
        </authorList>
    </citation>
    <scope>NUCLEOTIDE SEQUENCE</scope>
</reference>
<gene>
    <name evidence="1" type="ORF">SPIL2461_LOCUS12914</name>
</gene>
<name>A0A812T027_SYMPI</name>
<dbReference type="Proteomes" id="UP000649617">
    <property type="component" value="Unassembled WGS sequence"/>
</dbReference>
<evidence type="ECO:0000313" key="1">
    <source>
        <dbReference type="EMBL" id="CAE7499381.1"/>
    </source>
</evidence>
<protein>
    <submittedName>
        <fullName evidence="1">Uncharacterized protein</fullName>
    </submittedName>
</protein>
<keyword evidence="2" id="KW-1185">Reference proteome</keyword>
<dbReference type="AlphaFoldDB" id="A0A812T027"/>
<sequence length="224" mass="23960">TGFAPWQRPEEVPPGGLDLKAAADARQGIWILIYLRPDNAIALGYTLSVFRGAILTGPGAMKLKWVGTLLNPVTFIEPVSALGEIKAVSIEHTDQKLTALAALGKFIKDELWKQAAEPAADSGPGSAVVKGMEGLVAKHLTPASGAKHIPMFMERLPQLYSHQSVPILDAEGRFDTGSKKLAGLKWPPERKAISTCNALDGAAVCTAKRYCISCPSSIHRKMGH</sequence>
<evidence type="ECO:0000313" key="2">
    <source>
        <dbReference type="Proteomes" id="UP000649617"/>
    </source>
</evidence>
<organism evidence="1 2">
    <name type="scientific">Symbiodinium pilosum</name>
    <name type="common">Dinoflagellate</name>
    <dbReference type="NCBI Taxonomy" id="2952"/>
    <lineage>
        <taxon>Eukaryota</taxon>
        <taxon>Sar</taxon>
        <taxon>Alveolata</taxon>
        <taxon>Dinophyceae</taxon>
        <taxon>Suessiales</taxon>
        <taxon>Symbiodiniaceae</taxon>
        <taxon>Symbiodinium</taxon>
    </lineage>
</organism>
<accession>A0A812T027</accession>
<dbReference type="EMBL" id="CAJNIZ010027314">
    <property type="protein sequence ID" value="CAE7499381.1"/>
    <property type="molecule type" value="Genomic_DNA"/>
</dbReference>
<comment type="caution">
    <text evidence="1">The sequence shown here is derived from an EMBL/GenBank/DDBJ whole genome shotgun (WGS) entry which is preliminary data.</text>
</comment>
<proteinExistence type="predicted"/>
<feature type="non-terminal residue" evidence="1">
    <location>
        <position position="1"/>
    </location>
</feature>